<feature type="coiled-coil region" evidence="1">
    <location>
        <begin position="58"/>
        <end position="110"/>
    </location>
</feature>
<name>A0A975DBG5_9GAMM</name>
<organism evidence="3 4">
    <name type="scientific">Psychrosphaera ytuae</name>
    <dbReference type="NCBI Taxonomy" id="2820710"/>
    <lineage>
        <taxon>Bacteria</taxon>
        <taxon>Pseudomonadati</taxon>
        <taxon>Pseudomonadota</taxon>
        <taxon>Gammaproteobacteria</taxon>
        <taxon>Alteromonadales</taxon>
        <taxon>Pseudoalteromonadaceae</taxon>
        <taxon>Psychrosphaera</taxon>
    </lineage>
</organism>
<dbReference type="Pfam" id="PF10975">
    <property type="entry name" value="DUF2802"/>
    <property type="match status" value="1"/>
</dbReference>
<keyword evidence="2" id="KW-1133">Transmembrane helix</keyword>
<reference evidence="3" key="1">
    <citation type="submission" date="2021-03" db="EMBL/GenBank/DDBJ databases">
        <title>Description of Psychrosphaera ytuae sp. nov. isolated from deep sea sediment of South China Sea.</title>
        <authorList>
            <person name="Zhang J."/>
            <person name="Xu X.-D."/>
        </authorList>
    </citation>
    <scope>NUCLEOTIDE SEQUENCE</scope>
    <source>
        <strain evidence="3">MTZ26</strain>
    </source>
</reference>
<feature type="transmembrane region" description="Helical" evidence="2">
    <location>
        <begin position="6"/>
        <end position="29"/>
    </location>
</feature>
<dbReference type="InterPro" id="IPR021244">
    <property type="entry name" value="DUF2802"/>
</dbReference>
<evidence type="ECO:0000256" key="1">
    <source>
        <dbReference type="SAM" id="Coils"/>
    </source>
</evidence>
<dbReference type="AlphaFoldDB" id="A0A975DBG5"/>
<dbReference type="Proteomes" id="UP000682739">
    <property type="component" value="Chromosome"/>
</dbReference>
<dbReference type="EMBL" id="CP072110">
    <property type="protein sequence ID" value="QTH63788.1"/>
    <property type="molecule type" value="Genomic_DNA"/>
</dbReference>
<gene>
    <name evidence="3" type="ORF">J1N51_13915</name>
</gene>
<sequence>MSETVNLEYIIGGVAFVVLTAVIFWLFTLSSRVRQLTEKVNQNSKSGQEQQEVIFSEINALRKECQSLQSQIKQAYSGIEQKDKSTQSLLNQLQNNQQQQLELITELNNKVLLLEQDNEPNRLYSRAKKMVELGADIDEIVMECELSRAEAELLLAMQRQSKSKSA</sequence>
<evidence type="ECO:0000313" key="3">
    <source>
        <dbReference type="EMBL" id="QTH63788.1"/>
    </source>
</evidence>
<keyword evidence="4" id="KW-1185">Reference proteome</keyword>
<keyword evidence="1" id="KW-0175">Coiled coil</keyword>
<dbReference type="RefSeq" id="WP_208831843.1">
    <property type="nucleotide sequence ID" value="NZ_CP072110.1"/>
</dbReference>
<evidence type="ECO:0000256" key="2">
    <source>
        <dbReference type="SAM" id="Phobius"/>
    </source>
</evidence>
<evidence type="ECO:0000313" key="4">
    <source>
        <dbReference type="Proteomes" id="UP000682739"/>
    </source>
</evidence>
<keyword evidence="2" id="KW-0812">Transmembrane</keyword>
<keyword evidence="2" id="KW-0472">Membrane</keyword>
<proteinExistence type="predicted"/>
<protein>
    <submittedName>
        <fullName evidence="3">DUF2802 domain-containing protein</fullName>
    </submittedName>
</protein>
<dbReference type="KEGG" id="psym:J1N51_13915"/>
<accession>A0A975DBG5</accession>